<proteinExistence type="predicted"/>
<dbReference type="EMBL" id="ADVG01000004">
    <property type="protein sequence ID" value="EFH82427.1"/>
    <property type="molecule type" value="Genomic_DNA"/>
</dbReference>
<sequence>MWVEKALPFSTHILLPQGSRSETRQCRPNACDKISLIKLLKELEVNFIFLYLER</sequence>
<dbReference type="InParanoid" id="D6U0T7"/>
<evidence type="ECO:0000313" key="2">
    <source>
        <dbReference type="Proteomes" id="UP000004508"/>
    </source>
</evidence>
<comment type="caution">
    <text evidence="1">The sequence shown here is derived from an EMBL/GenBank/DDBJ whole genome shotgun (WGS) entry which is preliminary data.</text>
</comment>
<protein>
    <submittedName>
        <fullName evidence="1">Uncharacterized protein</fullName>
    </submittedName>
</protein>
<gene>
    <name evidence="1" type="ORF">Krac_3238</name>
</gene>
<dbReference type="AlphaFoldDB" id="D6U0T7"/>
<reference evidence="1 2" key="1">
    <citation type="journal article" date="2011" name="Stand. Genomic Sci.">
        <title>Non-contiguous finished genome sequence and contextual data of the filamentous soil bacterium Ktedonobacter racemifer type strain (SOSP1-21).</title>
        <authorList>
            <person name="Chang Y.J."/>
            <person name="Land M."/>
            <person name="Hauser L."/>
            <person name="Chertkov O."/>
            <person name="Del Rio T.G."/>
            <person name="Nolan M."/>
            <person name="Copeland A."/>
            <person name="Tice H."/>
            <person name="Cheng J.F."/>
            <person name="Lucas S."/>
            <person name="Han C."/>
            <person name="Goodwin L."/>
            <person name="Pitluck S."/>
            <person name="Ivanova N."/>
            <person name="Ovchinikova G."/>
            <person name="Pati A."/>
            <person name="Chen A."/>
            <person name="Palaniappan K."/>
            <person name="Mavromatis K."/>
            <person name="Liolios K."/>
            <person name="Brettin T."/>
            <person name="Fiebig A."/>
            <person name="Rohde M."/>
            <person name="Abt B."/>
            <person name="Goker M."/>
            <person name="Detter J.C."/>
            <person name="Woyke T."/>
            <person name="Bristow J."/>
            <person name="Eisen J.A."/>
            <person name="Markowitz V."/>
            <person name="Hugenholtz P."/>
            <person name="Kyrpides N.C."/>
            <person name="Klenk H.P."/>
            <person name="Lapidus A."/>
        </authorList>
    </citation>
    <scope>NUCLEOTIDE SEQUENCE [LARGE SCALE GENOMIC DNA]</scope>
    <source>
        <strain evidence="2">DSM 44963</strain>
    </source>
</reference>
<keyword evidence="2" id="KW-1185">Reference proteome</keyword>
<evidence type="ECO:0000313" key="1">
    <source>
        <dbReference type="EMBL" id="EFH82427.1"/>
    </source>
</evidence>
<dbReference type="Proteomes" id="UP000004508">
    <property type="component" value="Unassembled WGS sequence"/>
</dbReference>
<organism evidence="1 2">
    <name type="scientific">Ktedonobacter racemifer DSM 44963</name>
    <dbReference type="NCBI Taxonomy" id="485913"/>
    <lineage>
        <taxon>Bacteria</taxon>
        <taxon>Bacillati</taxon>
        <taxon>Chloroflexota</taxon>
        <taxon>Ktedonobacteria</taxon>
        <taxon>Ktedonobacterales</taxon>
        <taxon>Ktedonobacteraceae</taxon>
        <taxon>Ktedonobacter</taxon>
    </lineage>
</organism>
<dbReference type="STRING" id="485913.Krac_3238"/>
<accession>D6U0T7</accession>
<name>D6U0T7_KTERA</name>